<feature type="compositionally biased region" description="Basic and acidic residues" evidence="1">
    <location>
        <begin position="41"/>
        <end position="76"/>
    </location>
</feature>
<organism evidence="2">
    <name type="scientific">Methyloraptor flagellatus</name>
    <dbReference type="NCBI Taxonomy" id="3162530"/>
    <lineage>
        <taxon>Bacteria</taxon>
        <taxon>Pseudomonadati</taxon>
        <taxon>Pseudomonadota</taxon>
        <taxon>Alphaproteobacteria</taxon>
        <taxon>Hyphomicrobiales</taxon>
        <taxon>Ancalomicrobiaceae</taxon>
        <taxon>Methyloraptor</taxon>
    </lineage>
</organism>
<dbReference type="KEGG" id="mflg:ABS361_16575"/>
<feature type="compositionally biased region" description="Basic and acidic residues" evidence="1">
    <location>
        <begin position="23"/>
        <end position="32"/>
    </location>
</feature>
<evidence type="ECO:0000256" key="1">
    <source>
        <dbReference type="SAM" id="MobiDB-lite"/>
    </source>
</evidence>
<name>A0AAU7X6I2_9HYPH</name>
<evidence type="ECO:0000313" key="2">
    <source>
        <dbReference type="EMBL" id="XBY43676.1"/>
    </source>
</evidence>
<dbReference type="RefSeq" id="WP_407048777.1">
    <property type="nucleotide sequence ID" value="NZ_CP158568.1"/>
</dbReference>
<accession>A0AAU7X6I2</accession>
<sequence length="109" mass="11403">MGDANKGAASDTETTSIPSDVGPGDKGDEIWRESVVPGTDDEIRGEGVDHDTGRPGGDRRDKQGQVDGRLTADRRPVLSQPPRETSADTAFVAADPATEAATRTRGDKG</sequence>
<dbReference type="AlphaFoldDB" id="A0AAU7X6I2"/>
<dbReference type="EMBL" id="CP158568">
    <property type="protein sequence ID" value="XBY43676.1"/>
    <property type="molecule type" value="Genomic_DNA"/>
</dbReference>
<protein>
    <submittedName>
        <fullName evidence="2">Uncharacterized protein</fullName>
    </submittedName>
</protein>
<gene>
    <name evidence="2" type="ORF">ABS361_16575</name>
</gene>
<reference evidence="2" key="1">
    <citation type="submission" date="2024-06" db="EMBL/GenBank/DDBJ databases">
        <title>Methylostella associata gen. nov., sp. nov., a novel Ancalomicrobiaceae-affiliated facultatively methylotrophic bacteria that feed on methanotrophs of the genus Methylococcus.</title>
        <authorList>
            <person name="Saltykova V."/>
            <person name="Danilova O.V."/>
            <person name="Oshkin I.Y."/>
            <person name="Belova S.E."/>
            <person name="Pimenov N.V."/>
            <person name="Dedysh S.N."/>
        </authorList>
    </citation>
    <scope>NUCLEOTIDE SEQUENCE</scope>
    <source>
        <strain evidence="2">S20</strain>
    </source>
</reference>
<feature type="region of interest" description="Disordered" evidence="1">
    <location>
        <begin position="1"/>
        <end position="109"/>
    </location>
</feature>
<proteinExistence type="predicted"/>